<gene>
    <name evidence="1" type="ordered locus">SM11_pC0294</name>
</gene>
<dbReference type="Proteomes" id="UP000009045">
    <property type="component" value="Plasmid pSmeSM11c"/>
</dbReference>
<dbReference type="HOGENOM" id="CLU_2168975_0_0_5"/>
<evidence type="ECO:0000313" key="2">
    <source>
        <dbReference type="Proteomes" id="UP000009045"/>
    </source>
</evidence>
<name>F7XC76_SINMM</name>
<sequence length="125" mass="14399">MLAATQKALKQKLHAQRVNIGRYGHSPGYPIHFHVIPIYDWVEELFWKNERYRLLGSFAEGPAETPTDGAELTFFVWREFCERAEPPAIKGPVVSEVVELLRKVQEGDAFELDIFLRSAPDPDFR</sequence>
<reference evidence="1 2" key="1">
    <citation type="journal article" date="2011" name="J. Biotechnol.">
        <title>The complete genome sequence of the dominant Sinorhizobium meliloti field isolate SM11 extends the S. meliloti pan-genome.</title>
        <authorList>
            <person name="Schneiker-Bekel S."/>
            <person name="Wibberg D."/>
            <person name="Bekel T."/>
            <person name="Blom J."/>
            <person name="Linke B."/>
            <person name="Neuweger H."/>
            <person name="Stiens M."/>
            <person name="Vorholter F.J."/>
            <person name="Weidner S."/>
            <person name="Goesmann A."/>
            <person name="Puhler A."/>
            <person name="Schluter A."/>
        </authorList>
    </citation>
    <scope>NUCLEOTIDE SEQUENCE [LARGE SCALE GENOMIC DNA]</scope>
    <source>
        <strain evidence="1 2">SM11</strain>
        <plasmid evidence="2">pSmeSM11c</plasmid>
    </source>
</reference>
<protein>
    <recommendedName>
        <fullName evidence="3">HIT domain-containing protein</fullName>
    </recommendedName>
</protein>
<evidence type="ECO:0000313" key="1">
    <source>
        <dbReference type="EMBL" id="AEH81367.1"/>
    </source>
</evidence>
<evidence type="ECO:0008006" key="3">
    <source>
        <dbReference type="Google" id="ProtNLM"/>
    </source>
</evidence>
<geneLocation type="plasmid" evidence="1 2">
    <name>pSmeSM11c</name>
</geneLocation>
<dbReference type="PATRIC" id="fig|707241.3.peg.4283"/>
<proteinExistence type="predicted"/>
<keyword evidence="1" id="KW-0614">Plasmid</keyword>
<dbReference type="AlphaFoldDB" id="F7XC76"/>
<dbReference type="InterPro" id="IPR036265">
    <property type="entry name" value="HIT-like_sf"/>
</dbReference>
<dbReference type="KEGG" id="smx:SM11_pC0294"/>
<dbReference type="SUPFAM" id="SSF54197">
    <property type="entry name" value="HIT-like"/>
    <property type="match status" value="1"/>
</dbReference>
<organism evidence="1 2">
    <name type="scientific">Sinorhizobium meliloti (strain SM11)</name>
    <dbReference type="NCBI Taxonomy" id="707241"/>
    <lineage>
        <taxon>Bacteria</taxon>
        <taxon>Pseudomonadati</taxon>
        <taxon>Pseudomonadota</taxon>
        <taxon>Alphaproteobacteria</taxon>
        <taxon>Hyphomicrobiales</taxon>
        <taxon>Rhizobiaceae</taxon>
        <taxon>Sinorhizobium/Ensifer group</taxon>
        <taxon>Sinorhizobium</taxon>
    </lineage>
</organism>
<dbReference type="EMBL" id="CP001831">
    <property type="protein sequence ID" value="AEH81367.1"/>
    <property type="molecule type" value="Genomic_DNA"/>
</dbReference>
<accession>F7XC76</accession>